<dbReference type="GO" id="GO:0003723">
    <property type="term" value="F:RNA binding"/>
    <property type="evidence" value="ECO:0007669"/>
    <property type="project" value="InterPro"/>
</dbReference>
<dbReference type="EMBL" id="CVMT01000005">
    <property type="protein sequence ID" value="CRG88975.1"/>
    <property type="molecule type" value="Genomic_DNA"/>
</dbReference>
<dbReference type="InterPro" id="IPR001163">
    <property type="entry name" value="Sm_dom_euk/arc"/>
</dbReference>
<dbReference type="PROSITE" id="PS00383">
    <property type="entry name" value="TYR_PHOSPHATASE_1"/>
    <property type="match status" value="1"/>
</dbReference>
<evidence type="ECO:0000256" key="1">
    <source>
        <dbReference type="ARBA" id="ARBA00013015"/>
    </source>
</evidence>
<dbReference type="GO" id="GO:0000956">
    <property type="term" value="P:nuclear-transcribed mRNA catabolic process"/>
    <property type="evidence" value="ECO:0007669"/>
    <property type="project" value="InterPro"/>
</dbReference>
<feature type="region of interest" description="Disordered" evidence="5">
    <location>
        <begin position="1113"/>
        <end position="1192"/>
    </location>
</feature>
<name>A0A0U1M096_TALIS</name>
<dbReference type="FunFam" id="2.30.30.100:FF:000024">
    <property type="entry name" value="U6 snRNA-associated Sm-like protein LSm4"/>
    <property type="match status" value="1"/>
</dbReference>
<dbReference type="PANTHER" id="PTHR12305:SF81">
    <property type="entry name" value="PHOSPHATIDYLINOSITOL 3,4,5-TRISPHOSPHATE 3-PHOSPHATASE AND DUAL-SPECIFICITY PROTEIN PHOSPHATASE PTEN"/>
    <property type="match status" value="1"/>
</dbReference>
<feature type="compositionally biased region" description="Basic residues" evidence="5">
    <location>
        <begin position="106"/>
        <end position="125"/>
    </location>
</feature>
<dbReference type="InterPro" id="IPR051281">
    <property type="entry name" value="Dual-spec_lipid-protein_phosph"/>
</dbReference>
<dbReference type="GO" id="GO:0005829">
    <property type="term" value="C:cytosol"/>
    <property type="evidence" value="ECO:0007669"/>
    <property type="project" value="TreeGrafter"/>
</dbReference>
<evidence type="ECO:0000259" key="6">
    <source>
        <dbReference type="PROSITE" id="PS50056"/>
    </source>
</evidence>
<dbReference type="InterPro" id="IPR029021">
    <property type="entry name" value="Prot-tyrosine_phosphatase-like"/>
</dbReference>
<dbReference type="GO" id="GO:0005681">
    <property type="term" value="C:spliceosomal complex"/>
    <property type="evidence" value="ECO:0007669"/>
    <property type="project" value="UniProtKB-KW"/>
</dbReference>
<feature type="compositionally biased region" description="Polar residues" evidence="5">
    <location>
        <begin position="1134"/>
        <end position="1146"/>
    </location>
</feature>
<dbReference type="OMA" id="KQAPLRW"/>
<dbReference type="InterPro" id="IPR029023">
    <property type="entry name" value="Tensin_phosphatase"/>
</dbReference>
<feature type="region of interest" description="Disordered" evidence="5">
    <location>
        <begin position="836"/>
        <end position="858"/>
    </location>
</feature>
<dbReference type="Gene3D" id="3.90.190.10">
    <property type="entry name" value="Protein tyrosine phosphatase superfamily"/>
    <property type="match status" value="1"/>
</dbReference>
<dbReference type="GO" id="GO:0042995">
    <property type="term" value="C:cell projection"/>
    <property type="evidence" value="ECO:0007669"/>
    <property type="project" value="TreeGrafter"/>
</dbReference>
<evidence type="ECO:0000256" key="2">
    <source>
        <dbReference type="ARBA" id="ARBA00022728"/>
    </source>
</evidence>
<evidence type="ECO:0000259" key="8">
    <source>
        <dbReference type="PROSITE" id="PS52002"/>
    </source>
</evidence>
<feature type="domain" description="Sm" evidence="8">
    <location>
        <begin position="2"/>
        <end position="75"/>
    </location>
</feature>
<dbReference type="OrthoDB" id="16692at2759"/>
<dbReference type="SUPFAM" id="SSF52799">
    <property type="entry name" value="(Phosphotyrosine protein) phosphatases II"/>
    <property type="match status" value="1"/>
</dbReference>
<feature type="region of interest" description="Disordered" evidence="5">
    <location>
        <begin position="692"/>
        <end position="714"/>
    </location>
</feature>
<dbReference type="Gene3D" id="1.25.40.10">
    <property type="entry name" value="Tetratricopeptide repeat domain"/>
    <property type="match status" value="1"/>
</dbReference>
<dbReference type="GO" id="GO:0016314">
    <property type="term" value="F:phosphatidylinositol-3,4,5-trisphosphate 3-phosphatase activity"/>
    <property type="evidence" value="ECO:0007669"/>
    <property type="project" value="UniProtKB-EC"/>
</dbReference>
<dbReference type="InterPro" id="IPR000340">
    <property type="entry name" value="Dual-sp_phosphatase_cat-dom"/>
</dbReference>
<dbReference type="InterPro" id="IPR047575">
    <property type="entry name" value="Sm"/>
</dbReference>
<proteinExistence type="predicted"/>
<keyword evidence="2" id="KW-0507">mRNA processing</keyword>
<dbReference type="GO" id="GO:0046856">
    <property type="term" value="P:phosphatidylinositol dephosphorylation"/>
    <property type="evidence" value="ECO:0007669"/>
    <property type="project" value="TreeGrafter"/>
</dbReference>
<dbReference type="AlphaFoldDB" id="A0A0U1M096"/>
<dbReference type="PROSITE" id="PS50056">
    <property type="entry name" value="TYR_PHOSPHATASE_2"/>
    <property type="match status" value="1"/>
</dbReference>
<dbReference type="SUPFAM" id="SSF50182">
    <property type="entry name" value="Sm-like ribonucleoproteins"/>
    <property type="match status" value="1"/>
</dbReference>
<dbReference type="CDD" id="cd01723">
    <property type="entry name" value="LSm4"/>
    <property type="match status" value="1"/>
</dbReference>
<keyword evidence="2" id="KW-0508">mRNA splicing</keyword>
<feature type="compositionally biased region" description="Basic and acidic residues" evidence="5">
    <location>
        <begin position="186"/>
        <end position="196"/>
    </location>
</feature>
<dbReference type="InterPro" id="IPR010920">
    <property type="entry name" value="LSM_dom_sf"/>
</dbReference>
<protein>
    <recommendedName>
        <fullName evidence="1">phosphatidylinositol-3,4,5-trisphosphate 3-phosphatase</fullName>
        <ecNumber evidence="1">3.1.3.67</ecNumber>
    </recommendedName>
</protein>
<feature type="compositionally biased region" description="Polar residues" evidence="5">
    <location>
        <begin position="693"/>
        <end position="709"/>
    </location>
</feature>
<dbReference type="GO" id="GO:0005886">
    <property type="term" value="C:plasma membrane"/>
    <property type="evidence" value="ECO:0007669"/>
    <property type="project" value="TreeGrafter"/>
</dbReference>
<dbReference type="Proteomes" id="UP000054383">
    <property type="component" value="Unassembled WGS sequence"/>
</dbReference>
<keyword evidence="10" id="KW-1185">Reference proteome</keyword>
<dbReference type="Gene3D" id="2.30.30.100">
    <property type="match status" value="1"/>
</dbReference>
<dbReference type="PROSITE" id="PS51181">
    <property type="entry name" value="PPASE_TENSIN"/>
    <property type="match status" value="1"/>
</dbReference>
<feature type="region of interest" description="Disordered" evidence="5">
    <location>
        <begin position="149"/>
        <end position="196"/>
    </location>
</feature>
<dbReference type="EC" id="3.1.3.67" evidence="1"/>
<organism evidence="9 10">
    <name type="scientific">Talaromyces islandicus</name>
    <name type="common">Penicillium islandicum</name>
    <dbReference type="NCBI Taxonomy" id="28573"/>
    <lineage>
        <taxon>Eukaryota</taxon>
        <taxon>Fungi</taxon>
        <taxon>Dikarya</taxon>
        <taxon>Ascomycota</taxon>
        <taxon>Pezizomycotina</taxon>
        <taxon>Eurotiomycetes</taxon>
        <taxon>Eurotiomycetidae</taxon>
        <taxon>Eurotiales</taxon>
        <taxon>Trichocomaceae</taxon>
        <taxon>Talaromyces</taxon>
        <taxon>Talaromyces sect. Islandici</taxon>
    </lineage>
</organism>
<dbReference type="GO" id="GO:0004725">
    <property type="term" value="F:protein tyrosine phosphatase activity"/>
    <property type="evidence" value="ECO:0007669"/>
    <property type="project" value="TreeGrafter"/>
</dbReference>
<evidence type="ECO:0000313" key="9">
    <source>
        <dbReference type="EMBL" id="CRG88975.1"/>
    </source>
</evidence>
<dbReference type="PANTHER" id="PTHR12305">
    <property type="entry name" value="PHOSPHATASE WITH HOMOLOGY TO TENSIN"/>
    <property type="match status" value="1"/>
</dbReference>
<feature type="compositionally biased region" description="Basic and acidic residues" evidence="5">
    <location>
        <begin position="1020"/>
        <end position="1043"/>
    </location>
</feature>
<dbReference type="Pfam" id="PF01423">
    <property type="entry name" value="LSM"/>
    <property type="match status" value="1"/>
</dbReference>
<dbReference type="GO" id="GO:0043491">
    <property type="term" value="P:phosphatidylinositol 3-kinase/protein kinase B signal transduction"/>
    <property type="evidence" value="ECO:0007669"/>
    <property type="project" value="TreeGrafter"/>
</dbReference>
<feature type="compositionally biased region" description="Polar residues" evidence="5">
    <location>
        <begin position="149"/>
        <end position="162"/>
    </location>
</feature>
<dbReference type="InterPro" id="IPR034101">
    <property type="entry name" value="Lsm4"/>
</dbReference>
<keyword evidence="2" id="KW-0747">Spliceosome</keyword>
<feature type="compositionally biased region" description="Basic and acidic residues" evidence="5">
    <location>
        <begin position="96"/>
        <end position="105"/>
    </location>
</feature>
<keyword evidence="3" id="KW-0378">Hydrolase</keyword>
<evidence type="ECO:0000256" key="5">
    <source>
        <dbReference type="SAM" id="MobiDB-lite"/>
    </source>
</evidence>
<dbReference type="GO" id="GO:0051896">
    <property type="term" value="P:regulation of phosphatidylinositol 3-kinase/protein kinase B signal transduction"/>
    <property type="evidence" value="ECO:0007669"/>
    <property type="project" value="TreeGrafter"/>
</dbReference>
<evidence type="ECO:0000313" key="10">
    <source>
        <dbReference type="Proteomes" id="UP000054383"/>
    </source>
</evidence>
<comment type="subunit">
    <text evidence="4">Component of the heptameric LSM1-LSM7 complex, which consists of LSM1, LSM2, LSM3, LSM4, LSM5, LSM6 and LSM7. Component of the heptameric LSM2-LSM8 complex, which consists of LSM2, LSM3, LSM4, LSM5, LSM6, LSM7 and LSM8. The LSm subunits form a seven-membered ring structure with a doughnut shape.</text>
</comment>
<dbReference type="InterPro" id="IPR016130">
    <property type="entry name" value="Tyr_Pase_AS"/>
</dbReference>
<sequence length="1192" mass="133493">MLPLGLLTAAQGHPMLVELKNGETLNGHLVNCDNWMNLTLKEVVQTSPEGDRFYRLPEVYVRGNNIKYLRVPEEIIDIVKEQQQHNQGSHRGGRGGRGDGRDRGRGGRGGRGRGRGRGVRQKAARRCLSSESATSDVVFKRLKLTHSTTNQNNDTIANSPNESDGYDGWSAPRSSRHRWQTPEPTLQERLEEQSSQRRTEIPKIACVLREIFRNRHVSPNSQHYKALILANIDRKRGSSKHVHELLSEMEAKEITADSATLHAALETLAVHPDYLLRQEIIAALRTRWLSLSPAGWHHLTAGLIRDGQLELALNRIELMEIQGIRLEQWLHSLLIYSLCAEEEFDEVVRLMRRRGMKISNISKKLWIYLLDKAIQASHLNLASYIWKNTVEMSYADVNAAHCRQILDLASRDGDTQLAESAFRQIAVLEEPLCQEDYEQLARGYAKIGDFDVASELLFLLSLQETITHPALVWRSIVELRQKKLDIPVGLANMVIEYCGAALASDSFFEYEAVEVALNIYKDIPDICSGDANTHTFNLLFALCRHQNRPDVFTFLAREMIALNIEPDQTTLEHLILASLLRQIVAGPRLQHPETGLDLCYVTDFLIVTSGPSSTYPRRAYRNPTDALVRFLDKNHGENWAIWEFRAEGTGYPDSEVYGRIHHFPFPDHHPPPFTLIPAIMASMRNWLKEGASDIQNPHQPHDSTSPTSASKDKRKVAVVHCKAGKGRSGTVSCSYLISQEGWTMEDALKRFTERRMRAGFGEGVSIPSQLRWIGYVNRWTNTMNKTYVERPVEILEVHVWGLRDGVKIAVEGYVNEGRKIKCFHLFKRRERIVVDEGNSNSDSNSPLGRAGPGKETLRKKVTSASSLSSLSISQPARATETVTSPQSSGIVKEDTMQLSAAILRPDKPVILPTSDVNIDFERRTKAAYTGWAMVTSIAHVWFNAFFEGGDEHDSGIFECEWDKLDGIKGTSRKGIRALERVKVVWRYPSKTQLDGEVEKPEPQDIHEIPGQVMTLPKPGEPVHESHAADWRGDNVVRESRDEQECFGNYDVDSPSTSPLSRGESKKQDDAVRQIIGQDIVPDEPKEVKGANHSLATEASVAAASAVTSAVGKFSQLGRERGLRQQTDTSKDVSLASSVEDLSQSQKAAKRETESSSLQKQGPNEGEDDNSEMEGVKAFYENGNGNGEGESKG</sequence>
<dbReference type="Pfam" id="PF00782">
    <property type="entry name" value="DSPc"/>
    <property type="match status" value="1"/>
</dbReference>
<dbReference type="PROSITE" id="PS52002">
    <property type="entry name" value="SM"/>
    <property type="match status" value="1"/>
</dbReference>
<gene>
    <name evidence="9" type="ORF">PISL3812_06010</name>
</gene>
<evidence type="ECO:0000256" key="4">
    <source>
        <dbReference type="ARBA" id="ARBA00025892"/>
    </source>
</evidence>
<dbReference type="InterPro" id="IPR011990">
    <property type="entry name" value="TPR-like_helical_dom_sf"/>
</dbReference>
<dbReference type="STRING" id="28573.A0A0U1M096"/>
<feature type="region of interest" description="Disordered" evidence="5">
    <location>
        <begin position="1020"/>
        <end position="1069"/>
    </location>
</feature>
<evidence type="ECO:0000259" key="7">
    <source>
        <dbReference type="PROSITE" id="PS51181"/>
    </source>
</evidence>
<feature type="compositionally biased region" description="Polar residues" evidence="5">
    <location>
        <begin position="837"/>
        <end position="846"/>
    </location>
</feature>
<feature type="region of interest" description="Disordered" evidence="5">
    <location>
        <begin position="81"/>
        <end position="130"/>
    </location>
</feature>
<dbReference type="GO" id="GO:0000398">
    <property type="term" value="P:mRNA splicing, via spliceosome"/>
    <property type="evidence" value="ECO:0007669"/>
    <property type="project" value="InterPro"/>
</dbReference>
<accession>A0A0U1M096</accession>
<dbReference type="SMART" id="SM00651">
    <property type="entry name" value="Sm"/>
    <property type="match status" value="1"/>
</dbReference>
<feature type="compositionally biased region" description="Gly residues" evidence="5">
    <location>
        <begin position="1183"/>
        <end position="1192"/>
    </location>
</feature>
<dbReference type="InterPro" id="IPR000387">
    <property type="entry name" value="Tyr_Pase_dom"/>
</dbReference>
<evidence type="ECO:0000256" key="3">
    <source>
        <dbReference type="ARBA" id="ARBA00022801"/>
    </source>
</evidence>
<feature type="domain" description="Tyrosine specific protein phosphatases" evidence="6">
    <location>
        <begin position="718"/>
        <end position="755"/>
    </location>
</feature>
<reference evidence="9 10" key="1">
    <citation type="submission" date="2015-04" db="EMBL/GenBank/DDBJ databases">
        <authorList>
            <person name="Syromyatnikov M.Y."/>
            <person name="Popov V.N."/>
        </authorList>
    </citation>
    <scope>NUCLEOTIDE SEQUENCE [LARGE SCALE GENOMIC DNA]</scope>
    <source>
        <strain evidence="9">WF-38-12</strain>
    </source>
</reference>
<dbReference type="CDD" id="cd14497">
    <property type="entry name" value="PTP_PTEN-like"/>
    <property type="match status" value="1"/>
</dbReference>
<feature type="domain" description="Phosphatase tensin-type" evidence="7">
    <location>
        <begin position="587"/>
        <end position="783"/>
    </location>
</feature>